<reference evidence="3 4" key="1">
    <citation type="submission" date="2021-06" db="EMBL/GenBank/DDBJ databases">
        <title>Caerostris darwini draft genome.</title>
        <authorList>
            <person name="Kono N."/>
            <person name="Arakawa K."/>
        </authorList>
    </citation>
    <scope>NUCLEOTIDE SEQUENCE [LARGE SCALE GENOMIC DNA]</scope>
</reference>
<feature type="compositionally biased region" description="Polar residues" evidence="1">
    <location>
        <begin position="266"/>
        <end position="281"/>
    </location>
</feature>
<organism evidence="3 4">
    <name type="scientific">Caerostris darwini</name>
    <dbReference type="NCBI Taxonomy" id="1538125"/>
    <lineage>
        <taxon>Eukaryota</taxon>
        <taxon>Metazoa</taxon>
        <taxon>Ecdysozoa</taxon>
        <taxon>Arthropoda</taxon>
        <taxon>Chelicerata</taxon>
        <taxon>Arachnida</taxon>
        <taxon>Araneae</taxon>
        <taxon>Araneomorphae</taxon>
        <taxon>Entelegynae</taxon>
        <taxon>Araneoidea</taxon>
        <taxon>Araneidae</taxon>
        <taxon>Caerostris</taxon>
    </lineage>
</organism>
<comment type="caution">
    <text evidence="3">The sequence shown here is derived from an EMBL/GenBank/DDBJ whole genome shotgun (WGS) entry which is preliminary data.</text>
</comment>
<dbReference type="EMBL" id="BPLQ01009382">
    <property type="protein sequence ID" value="GIY43711.1"/>
    <property type="molecule type" value="Genomic_DNA"/>
</dbReference>
<sequence>MFYSWLLFSATRYEFYIFCESEDCFEDGKLPRWLKFNQTRPKPQAHGEPEEAHFLFTSEMPKNQNLTLSLFIKSMAGIGQLSDFSNKAEVVITGCIESSTTIGPITKDDKKRISQSGYIGVAAGSIMIGGFLLLCAGVWCYLYVWKPRRSAKHVEDGNKSSIPDNLDRASEVSGSFKAVHFRDRNSQMRRVESFPVLLYTHDQIKDFKKKVDPPLYRPAIVPKPWMSMNVLSHSESHNTGDSKSLGSTSTVPINDKYKSTEIKQLGDSSQTPEVSQSGKLV</sequence>
<proteinExistence type="predicted"/>
<evidence type="ECO:0000313" key="3">
    <source>
        <dbReference type="EMBL" id="GIY43711.1"/>
    </source>
</evidence>
<feature type="transmembrane region" description="Helical" evidence="2">
    <location>
        <begin position="118"/>
        <end position="144"/>
    </location>
</feature>
<keyword evidence="2" id="KW-1133">Transmembrane helix</keyword>
<name>A0AAV4TES4_9ARAC</name>
<feature type="compositionally biased region" description="Polar residues" evidence="1">
    <location>
        <begin position="241"/>
        <end position="252"/>
    </location>
</feature>
<protein>
    <submittedName>
        <fullName evidence="3">Uncharacterized protein</fullName>
    </submittedName>
</protein>
<gene>
    <name evidence="3" type="primary">AVEN_215185_1</name>
    <name evidence="3" type="ORF">CDAR_30101</name>
</gene>
<accession>A0AAV4TES4</accession>
<feature type="region of interest" description="Disordered" evidence="1">
    <location>
        <begin position="232"/>
        <end position="281"/>
    </location>
</feature>
<dbReference type="AlphaFoldDB" id="A0AAV4TES4"/>
<evidence type="ECO:0000256" key="1">
    <source>
        <dbReference type="SAM" id="MobiDB-lite"/>
    </source>
</evidence>
<evidence type="ECO:0000313" key="4">
    <source>
        <dbReference type="Proteomes" id="UP001054837"/>
    </source>
</evidence>
<dbReference type="Proteomes" id="UP001054837">
    <property type="component" value="Unassembled WGS sequence"/>
</dbReference>
<keyword evidence="2" id="KW-0472">Membrane</keyword>
<evidence type="ECO:0000256" key="2">
    <source>
        <dbReference type="SAM" id="Phobius"/>
    </source>
</evidence>
<keyword evidence="4" id="KW-1185">Reference proteome</keyword>
<keyword evidence="2" id="KW-0812">Transmembrane</keyword>